<organism evidence="2 3">
    <name type="scientific">Haloterrigena salina JCM 13891</name>
    <dbReference type="NCBI Taxonomy" id="1227488"/>
    <lineage>
        <taxon>Archaea</taxon>
        <taxon>Methanobacteriati</taxon>
        <taxon>Methanobacteriota</taxon>
        <taxon>Stenosarchaea group</taxon>
        <taxon>Halobacteria</taxon>
        <taxon>Halobacteriales</taxon>
        <taxon>Natrialbaceae</taxon>
        <taxon>Haloterrigena</taxon>
    </lineage>
</organism>
<keyword evidence="3" id="KW-1185">Reference proteome</keyword>
<protein>
    <submittedName>
        <fullName evidence="2">Uncharacterized protein</fullName>
    </submittedName>
</protein>
<dbReference type="EMBL" id="AOIS01000028">
    <property type="protein sequence ID" value="ELZ19762.1"/>
    <property type="molecule type" value="Genomic_DNA"/>
</dbReference>
<sequence length="73" mass="8117">MPEDVHAVVHPALDHRIVRTTEADGSGVDQRTVVEGAVTASRCPRWTAEGSSERRRSLRRPLKSIRRSIGTNQ</sequence>
<comment type="caution">
    <text evidence="2">The sequence shown here is derived from an EMBL/GenBank/DDBJ whole genome shotgun (WGS) entry which is preliminary data.</text>
</comment>
<proteinExistence type="predicted"/>
<name>M0CBM8_9EURY</name>
<dbReference type="PATRIC" id="fig|1227488.3.peg.1430"/>
<gene>
    <name evidence="2" type="ORF">C477_07283</name>
</gene>
<dbReference type="Gene3D" id="1.10.8.80">
    <property type="entry name" value="Magnesium chelatase subunit I, C-Terminal domain"/>
    <property type="match status" value="1"/>
</dbReference>
<reference evidence="2 3" key="1">
    <citation type="journal article" date="2014" name="PLoS Genet.">
        <title>Phylogenetically driven sequencing of extremely halophilic archaea reveals strategies for static and dynamic osmo-response.</title>
        <authorList>
            <person name="Becker E.A."/>
            <person name="Seitzer P.M."/>
            <person name="Tritt A."/>
            <person name="Larsen D."/>
            <person name="Krusor M."/>
            <person name="Yao A.I."/>
            <person name="Wu D."/>
            <person name="Madern D."/>
            <person name="Eisen J.A."/>
            <person name="Darling A.E."/>
            <person name="Facciotti M.T."/>
        </authorList>
    </citation>
    <scope>NUCLEOTIDE SEQUENCE [LARGE SCALE GENOMIC DNA]</scope>
    <source>
        <strain evidence="2 3">JCM 13891</strain>
    </source>
</reference>
<dbReference type="AlphaFoldDB" id="M0CBM8"/>
<feature type="region of interest" description="Disordered" evidence="1">
    <location>
        <begin position="45"/>
        <end position="73"/>
    </location>
</feature>
<evidence type="ECO:0000313" key="2">
    <source>
        <dbReference type="EMBL" id="ELZ19762.1"/>
    </source>
</evidence>
<evidence type="ECO:0000313" key="3">
    <source>
        <dbReference type="Proteomes" id="UP000011657"/>
    </source>
</evidence>
<feature type="compositionally biased region" description="Basic residues" evidence="1">
    <location>
        <begin position="56"/>
        <end position="66"/>
    </location>
</feature>
<dbReference type="Proteomes" id="UP000011657">
    <property type="component" value="Unassembled WGS sequence"/>
</dbReference>
<evidence type="ECO:0000256" key="1">
    <source>
        <dbReference type="SAM" id="MobiDB-lite"/>
    </source>
</evidence>
<accession>M0CBM8</accession>